<keyword evidence="2" id="KW-1185">Reference proteome</keyword>
<dbReference type="SUPFAM" id="SSF52540">
    <property type="entry name" value="P-loop containing nucleoside triphosphate hydrolases"/>
    <property type="match status" value="1"/>
</dbReference>
<dbReference type="Gene3D" id="3.40.50.300">
    <property type="entry name" value="P-loop containing nucleotide triphosphate hydrolases"/>
    <property type="match status" value="1"/>
</dbReference>
<dbReference type="Proteomes" id="UP000614601">
    <property type="component" value="Unassembled WGS sequence"/>
</dbReference>
<dbReference type="GO" id="GO:0003924">
    <property type="term" value="F:GTPase activity"/>
    <property type="evidence" value="ECO:0007669"/>
    <property type="project" value="InterPro"/>
</dbReference>
<dbReference type="OrthoDB" id="10356079at2759"/>
<protein>
    <submittedName>
        <fullName evidence="1">Uncharacterized protein</fullName>
    </submittedName>
</protein>
<dbReference type="EMBL" id="CAJFCW020000003">
    <property type="protein sequence ID" value="CAG9107495.1"/>
    <property type="molecule type" value="Genomic_DNA"/>
</dbReference>
<name>A0A811KP77_9BILA</name>
<dbReference type="InterPro" id="IPR001806">
    <property type="entry name" value="Small_GTPase"/>
</dbReference>
<evidence type="ECO:0000313" key="2">
    <source>
        <dbReference type="Proteomes" id="UP000614601"/>
    </source>
</evidence>
<dbReference type="Proteomes" id="UP000783686">
    <property type="component" value="Unassembled WGS sequence"/>
</dbReference>
<proteinExistence type="predicted"/>
<evidence type="ECO:0000313" key="1">
    <source>
        <dbReference type="EMBL" id="CAD5217295.1"/>
    </source>
</evidence>
<reference evidence="1" key="1">
    <citation type="submission" date="2020-09" db="EMBL/GenBank/DDBJ databases">
        <authorList>
            <person name="Kikuchi T."/>
        </authorList>
    </citation>
    <scope>NUCLEOTIDE SEQUENCE</scope>
    <source>
        <strain evidence="1">SH1</strain>
    </source>
</reference>
<dbReference type="GO" id="GO:0005525">
    <property type="term" value="F:GTP binding"/>
    <property type="evidence" value="ECO:0007669"/>
    <property type="project" value="InterPro"/>
</dbReference>
<organism evidence="1 2">
    <name type="scientific">Bursaphelenchus okinawaensis</name>
    <dbReference type="NCBI Taxonomy" id="465554"/>
    <lineage>
        <taxon>Eukaryota</taxon>
        <taxon>Metazoa</taxon>
        <taxon>Ecdysozoa</taxon>
        <taxon>Nematoda</taxon>
        <taxon>Chromadorea</taxon>
        <taxon>Rhabditida</taxon>
        <taxon>Tylenchina</taxon>
        <taxon>Tylenchomorpha</taxon>
        <taxon>Aphelenchoidea</taxon>
        <taxon>Aphelenchoididae</taxon>
        <taxon>Bursaphelenchus</taxon>
    </lineage>
</organism>
<sequence length="186" mass="21807">MEAINILVLGDPLFGKSLLAERFAMATGNYCVIEPYIYKVMQQIDGSTIQFSLMNIPNEDIRQEDFVKANAVLMVFDEDDVESLERLQRLWTEHFEAMCESSLVILCGITSYVHRDRLFYHNNATRQEIEDFKDKTEATAYFSVDLGSQEQIFQVFDRFYNETFVPKPRKRERSLSLKSLKSLKFW</sequence>
<accession>A0A811KP77</accession>
<comment type="caution">
    <text evidence="1">The sequence shown here is derived from an EMBL/GenBank/DDBJ whole genome shotgun (WGS) entry which is preliminary data.</text>
</comment>
<dbReference type="AlphaFoldDB" id="A0A811KP77"/>
<dbReference type="Pfam" id="PF00071">
    <property type="entry name" value="Ras"/>
    <property type="match status" value="1"/>
</dbReference>
<dbReference type="EMBL" id="CAJFDH010000003">
    <property type="protein sequence ID" value="CAD5217295.1"/>
    <property type="molecule type" value="Genomic_DNA"/>
</dbReference>
<dbReference type="InterPro" id="IPR027417">
    <property type="entry name" value="P-loop_NTPase"/>
</dbReference>
<gene>
    <name evidence="1" type="ORF">BOKJ2_LOCUS7016</name>
</gene>